<keyword evidence="5" id="KW-1133">Transmembrane helix</keyword>
<dbReference type="PROSITE" id="PS00211">
    <property type="entry name" value="ABC_TRANSPORTER_1"/>
    <property type="match status" value="1"/>
</dbReference>
<dbReference type="EMBL" id="CAXAMN010028883">
    <property type="protein sequence ID" value="CAK9118002.1"/>
    <property type="molecule type" value="Genomic_DNA"/>
</dbReference>
<accession>A0ABP0SZX5</accession>
<evidence type="ECO:0000313" key="9">
    <source>
        <dbReference type="EMBL" id="CAK9118002.1"/>
    </source>
</evidence>
<evidence type="ECO:0000256" key="7">
    <source>
        <dbReference type="SAM" id="MobiDB-lite"/>
    </source>
</evidence>
<evidence type="ECO:0000256" key="3">
    <source>
        <dbReference type="ARBA" id="ARBA00022692"/>
    </source>
</evidence>
<dbReference type="InterPro" id="IPR017871">
    <property type="entry name" value="ABC_transporter-like_CS"/>
</dbReference>
<proteinExistence type="predicted"/>
<dbReference type="Proteomes" id="UP001642484">
    <property type="component" value="Unassembled WGS sequence"/>
</dbReference>
<dbReference type="SUPFAM" id="SSF52540">
    <property type="entry name" value="P-loop containing nucleoside triphosphate hydrolases"/>
    <property type="match status" value="1"/>
</dbReference>
<keyword evidence="10" id="KW-1185">Reference proteome</keyword>
<comment type="caution">
    <text evidence="9">The sequence shown here is derived from an EMBL/GenBank/DDBJ whole genome shotgun (WGS) entry which is preliminary data.</text>
</comment>
<keyword evidence="4" id="KW-0677">Repeat</keyword>
<keyword evidence="3" id="KW-0812">Transmembrane</keyword>
<name>A0ABP0SZX5_9DINO</name>
<gene>
    <name evidence="9" type="ORF">CCMP2556_LOCUS55200</name>
</gene>
<dbReference type="InterPro" id="IPR027417">
    <property type="entry name" value="P-loop_NTPase"/>
</dbReference>
<evidence type="ECO:0000256" key="4">
    <source>
        <dbReference type="ARBA" id="ARBA00022737"/>
    </source>
</evidence>
<dbReference type="Gene3D" id="1.20.1560.10">
    <property type="entry name" value="ABC transporter type 1, transmembrane domain"/>
    <property type="match status" value="1"/>
</dbReference>
<evidence type="ECO:0000256" key="1">
    <source>
        <dbReference type="ARBA" id="ARBA00004141"/>
    </source>
</evidence>
<sequence length="376" mass="41751">MKNFKISALRRCIGYVGQEPVLFASSIRHNIMQGCPGASKEDFNKACADAQLSFVDNLPEKYNTFVGAGGGQLSGGQKQRIAIARALLKKASFLFLDEATSALDNTSEKMIQQTIDSIGANSESGLGIVSIAHRLSTVRNSDLIYVLMRGSLVESGNHTQLMEKKGSYFALVAAQESSQKAEEAEANQPFGWVDGLPLHRLKRGPLPHDHTSAMLVRQMSEHSGESENARVAREKKEEKEREAQIQKNYKVPMARLFSSSVRRAAHAAAGDVRCGRFVCYARYTKWYTNLKAKNRSAWKATTRARAEHRGYNQPEWPYLVPAVLGALIDGAAMPLCTVALVGSMEGFFKEKEQMREELQMPGRRITQLEPTIPAWR</sequence>
<dbReference type="InterPro" id="IPR003439">
    <property type="entry name" value="ABC_transporter-like_ATP-bd"/>
</dbReference>
<dbReference type="InterPro" id="IPR036640">
    <property type="entry name" value="ABC1_TM_sf"/>
</dbReference>
<dbReference type="Pfam" id="PF00005">
    <property type="entry name" value="ABC_tran"/>
    <property type="match status" value="1"/>
</dbReference>
<protein>
    <recommendedName>
        <fullName evidence="8">ABC transporter domain-containing protein</fullName>
    </recommendedName>
</protein>
<dbReference type="PROSITE" id="PS50893">
    <property type="entry name" value="ABC_TRANSPORTER_2"/>
    <property type="match status" value="1"/>
</dbReference>
<evidence type="ECO:0000256" key="6">
    <source>
        <dbReference type="ARBA" id="ARBA00023136"/>
    </source>
</evidence>
<reference evidence="9 10" key="1">
    <citation type="submission" date="2024-02" db="EMBL/GenBank/DDBJ databases">
        <authorList>
            <person name="Chen Y."/>
            <person name="Shah S."/>
            <person name="Dougan E. K."/>
            <person name="Thang M."/>
            <person name="Chan C."/>
        </authorList>
    </citation>
    <scope>NUCLEOTIDE SEQUENCE [LARGE SCALE GENOMIC DNA]</scope>
</reference>
<keyword evidence="2" id="KW-0813">Transport</keyword>
<comment type="subcellular location">
    <subcellularLocation>
        <location evidence="1">Membrane</location>
        <topology evidence="1">Multi-pass membrane protein</topology>
    </subcellularLocation>
</comment>
<keyword evidence="6" id="KW-0472">Membrane</keyword>
<dbReference type="PANTHER" id="PTHR43394:SF11">
    <property type="entry name" value="ATP-BINDING CASSETTE TRANSPORTER"/>
    <property type="match status" value="1"/>
</dbReference>
<feature type="region of interest" description="Disordered" evidence="7">
    <location>
        <begin position="219"/>
        <end position="244"/>
    </location>
</feature>
<dbReference type="PANTHER" id="PTHR43394">
    <property type="entry name" value="ATP-DEPENDENT PERMEASE MDL1, MITOCHONDRIAL"/>
    <property type="match status" value="1"/>
</dbReference>
<dbReference type="Gene3D" id="3.40.50.300">
    <property type="entry name" value="P-loop containing nucleotide triphosphate hydrolases"/>
    <property type="match status" value="1"/>
</dbReference>
<organism evidence="9 10">
    <name type="scientific">Durusdinium trenchii</name>
    <dbReference type="NCBI Taxonomy" id="1381693"/>
    <lineage>
        <taxon>Eukaryota</taxon>
        <taxon>Sar</taxon>
        <taxon>Alveolata</taxon>
        <taxon>Dinophyceae</taxon>
        <taxon>Suessiales</taxon>
        <taxon>Symbiodiniaceae</taxon>
        <taxon>Durusdinium</taxon>
    </lineage>
</organism>
<evidence type="ECO:0000256" key="2">
    <source>
        <dbReference type="ARBA" id="ARBA00022448"/>
    </source>
</evidence>
<feature type="domain" description="ABC transporter" evidence="8">
    <location>
        <begin position="1"/>
        <end position="174"/>
    </location>
</feature>
<evidence type="ECO:0000256" key="5">
    <source>
        <dbReference type="ARBA" id="ARBA00022989"/>
    </source>
</evidence>
<dbReference type="InterPro" id="IPR039421">
    <property type="entry name" value="Type_1_exporter"/>
</dbReference>
<evidence type="ECO:0000313" key="10">
    <source>
        <dbReference type="Proteomes" id="UP001642484"/>
    </source>
</evidence>
<evidence type="ECO:0000259" key="8">
    <source>
        <dbReference type="PROSITE" id="PS50893"/>
    </source>
</evidence>